<dbReference type="EMBL" id="KK118950">
    <property type="protein sequence ID" value="KFM74261.1"/>
    <property type="molecule type" value="Genomic_DNA"/>
</dbReference>
<evidence type="ECO:0000313" key="3">
    <source>
        <dbReference type="Proteomes" id="UP000054359"/>
    </source>
</evidence>
<gene>
    <name evidence="2" type="ORF">X975_19864</name>
</gene>
<dbReference type="AlphaFoldDB" id="A0A087UA72"/>
<keyword evidence="3" id="KW-1185">Reference proteome</keyword>
<feature type="non-terminal residue" evidence="2">
    <location>
        <position position="110"/>
    </location>
</feature>
<feature type="domain" description="MADF" evidence="1">
    <location>
        <begin position="14"/>
        <end position="70"/>
    </location>
</feature>
<reference evidence="2 3" key="1">
    <citation type="submission" date="2013-11" db="EMBL/GenBank/DDBJ databases">
        <title>Genome sequencing of Stegodyphus mimosarum.</title>
        <authorList>
            <person name="Bechsgaard J."/>
        </authorList>
    </citation>
    <scope>NUCLEOTIDE SEQUENCE [LARGE SCALE GENOMIC DNA]</scope>
</reference>
<evidence type="ECO:0000259" key="1">
    <source>
        <dbReference type="Pfam" id="PF10545"/>
    </source>
</evidence>
<accession>A0A087UA72</accession>
<dbReference type="OrthoDB" id="10051975at2759"/>
<name>A0A087UA72_STEMI</name>
<proteinExistence type="predicted"/>
<protein>
    <recommendedName>
        <fullName evidence="1">MADF domain-containing protein</fullName>
    </recommendedName>
</protein>
<sequence>MAMQRWTDDQIFQLIDFYRENNALWNTNNSNYKNKKFKDSLILNLNDTAQKKEEWKKIRDVLTRCQKMKILKQTILKNLRKFWNYMTHQPLQIQVKNKNMNIYSQQPPQH</sequence>
<dbReference type="Pfam" id="PF10545">
    <property type="entry name" value="MADF_DNA_bdg"/>
    <property type="match status" value="1"/>
</dbReference>
<dbReference type="Proteomes" id="UP000054359">
    <property type="component" value="Unassembled WGS sequence"/>
</dbReference>
<evidence type="ECO:0000313" key="2">
    <source>
        <dbReference type="EMBL" id="KFM74261.1"/>
    </source>
</evidence>
<dbReference type="InterPro" id="IPR006578">
    <property type="entry name" value="MADF-dom"/>
</dbReference>
<organism evidence="2 3">
    <name type="scientific">Stegodyphus mimosarum</name>
    <name type="common">African social velvet spider</name>
    <dbReference type="NCBI Taxonomy" id="407821"/>
    <lineage>
        <taxon>Eukaryota</taxon>
        <taxon>Metazoa</taxon>
        <taxon>Ecdysozoa</taxon>
        <taxon>Arthropoda</taxon>
        <taxon>Chelicerata</taxon>
        <taxon>Arachnida</taxon>
        <taxon>Araneae</taxon>
        <taxon>Araneomorphae</taxon>
        <taxon>Entelegynae</taxon>
        <taxon>Eresoidea</taxon>
        <taxon>Eresidae</taxon>
        <taxon>Stegodyphus</taxon>
    </lineage>
</organism>